<evidence type="ECO:0000256" key="1">
    <source>
        <dbReference type="SAM" id="MobiDB-lite"/>
    </source>
</evidence>
<reference evidence="2 3" key="1">
    <citation type="journal article" date="2023" name="Plants (Basel)">
        <title>Bridging the Gap: Combining Genomics and Transcriptomics Approaches to Understand Stylosanthes scabra, an Orphan Legume from the Brazilian Caatinga.</title>
        <authorList>
            <person name="Ferreira-Neto J.R.C."/>
            <person name="da Silva M.D."/>
            <person name="Binneck E."/>
            <person name="de Melo N.F."/>
            <person name="da Silva R.H."/>
            <person name="de Melo A.L.T.M."/>
            <person name="Pandolfi V."/>
            <person name="Bustamante F.O."/>
            <person name="Brasileiro-Vidal A.C."/>
            <person name="Benko-Iseppon A.M."/>
        </authorList>
    </citation>
    <scope>NUCLEOTIDE SEQUENCE [LARGE SCALE GENOMIC DNA]</scope>
    <source>
        <tissue evidence="2">Leaves</tissue>
    </source>
</reference>
<dbReference type="Proteomes" id="UP001341840">
    <property type="component" value="Unassembled WGS sequence"/>
</dbReference>
<accession>A0ABU6XL24</accession>
<feature type="region of interest" description="Disordered" evidence="1">
    <location>
        <begin position="1"/>
        <end position="23"/>
    </location>
</feature>
<proteinExistence type="predicted"/>
<protein>
    <submittedName>
        <fullName evidence="2">Uncharacterized protein</fullName>
    </submittedName>
</protein>
<evidence type="ECO:0000313" key="3">
    <source>
        <dbReference type="Proteomes" id="UP001341840"/>
    </source>
</evidence>
<gene>
    <name evidence="2" type="ORF">PIB30_068303</name>
</gene>
<feature type="compositionally biased region" description="Acidic residues" evidence="1">
    <location>
        <begin position="1"/>
        <end position="11"/>
    </location>
</feature>
<organism evidence="2 3">
    <name type="scientific">Stylosanthes scabra</name>
    <dbReference type="NCBI Taxonomy" id="79078"/>
    <lineage>
        <taxon>Eukaryota</taxon>
        <taxon>Viridiplantae</taxon>
        <taxon>Streptophyta</taxon>
        <taxon>Embryophyta</taxon>
        <taxon>Tracheophyta</taxon>
        <taxon>Spermatophyta</taxon>
        <taxon>Magnoliopsida</taxon>
        <taxon>eudicotyledons</taxon>
        <taxon>Gunneridae</taxon>
        <taxon>Pentapetalae</taxon>
        <taxon>rosids</taxon>
        <taxon>fabids</taxon>
        <taxon>Fabales</taxon>
        <taxon>Fabaceae</taxon>
        <taxon>Papilionoideae</taxon>
        <taxon>50 kb inversion clade</taxon>
        <taxon>dalbergioids sensu lato</taxon>
        <taxon>Dalbergieae</taxon>
        <taxon>Pterocarpus clade</taxon>
        <taxon>Stylosanthes</taxon>
    </lineage>
</organism>
<comment type="caution">
    <text evidence="2">The sequence shown here is derived from an EMBL/GenBank/DDBJ whole genome shotgun (WGS) entry which is preliminary data.</text>
</comment>
<sequence length="85" mass="9694">MDVDPEEEEGILDAFPPMGDDATGKRIQVVESTEEWTQMCDDMAEIMDKRFWSTEETEAFVGFMEEFVVDAIRPDCGQFKNATFG</sequence>
<keyword evidence="3" id="KW-1185">Reference proteome</keyword>
<name>A0ABU6XL24_9FABA</name>
<evidence type="ECO:0000313" key="2">
    <source>
        <dbReference type="EMBL" id="MED6198632.1"/>
    </source>
</evidence>
<dbReference type="EMBL" id="JASCZI010212178">
    <property type="protein sequence ID" value="MED6198632.1"/>
    <property type="molecule type" value="Genomic_DNA"/>
</dbReference>